<dbReference type="PANTHER" id="PTHR21085">
    <property type="entry name" value="CHORISMATE SYNTHASE"/>
    <property type="match status" value="1"/>
</dbReference>
<gene>
    <name evidence="7" type="primary">aroC_36</name>
    <name evidence="7" type="ORF">SDC9_133967</name>
</gene>
<proteinExistence type="inferred from homology"/>
<evidence type="ECO:0000256" key="3">
    <source>
        <dbReference type="ARBA" id="ARBA00013036"/>
    </source>
</evidence>
<comment type="caution">
    <text evidence="7">The sequence shown here is derived from an EMBL/GenBank/DDBJ whole genome shotgun (WGS) entry which is preliminary data.</text>
</comment>
<dbReference type="InterPro" id="IPR020541">
    <property type="entry name" value="Chorismate_synthase_CS"/>
</dbReference>
<dbReference type="EC" id="4.2.3.5" evidence="3"/>
<evidence type="ECO:0000256" key="2">
    <source>
        <dbReference type="ARBA" id="ARBA00008014"/>
    </source>
</evidence>
<comment type="pathway">
    <text evidence="1">Metabolic intermediate biosynthesis; chorismate biosynthesis; chorismate from D-erythrose 4-phosphate and phosphoenolpyruvate: step 7/7.</text>
</comment>
<dbReference type="InterPro" id="IPR000453">
    <property type="entry name" value="Chorismate_synth"/>
</dbReference>
<dbReference type="GO" id="GO:0009423">
    <property type="term" value="P:chorismate biosynthetic process"/>
    <property type="evidence" value="ECO:0007669"/>
    <property type="project" value="UniProtKB-UniPathway"/>
</dbReference>
<dbReference type="Gene3D" id="3.60.150.10">
    <property type="entry name" value="Chorismate synthase AroC"/>
    <property type="match status" value="1"/>
</dbReference>
<dbReference type="PANTHER" id="PTHR21085:SF0">
    <property type="entry name" value="CHORISMATE SYNTHASE"/>
    <property type="match status" value="1"/>
</dbReference>
<reference evidence="7" key="1">
    <citation type="submission" date="2019-08" db="EMBL/GenBank/DDBJ databases">
        <authorList>
            <person name="Kucharzyk K."/>
            <person name="Murdoch R.W."/>
            <person name="Higgins S."/>
            <person name="Loffler F."/>
        </authorList>
    </citation>
    <scope>NUCLEOTIDE SEQUENCE</scope>
</reference>
<dbReference type="Pfam" id="PF01264">
    <property type="entry name" value="Chorismate_synt"/>
    <property type="match status" value="1"/>
</dbReference>
<dbReference type="GO" id="GO:0009073">
    <property type="term" value="P:aromatic amino acid family biosynthetic process"/>
    <property type="evidence" value="ECO:0007669"/>
    <property type="project" value="UniProtKB-KW"/>
</dbReference>
<accession>A0A645DCF3</accession>
<evidence type="ECO:0000256" key="5">
    <source>
        <dbReference type="ARBA" id="ARBA00023141"/>
    </source>
</evidence>
<protein>
    <recommendedName>
        <fullName evidence="3">chorismate synthase</fullName>
        <ecNumber evidence="3">4.2.3.5</ecNumber>
    </recommendedName>
</protein>
<dbReference type="GO" id="GO:0010181">
    <property type="term" value="F:FMN binding"/>
    <property type="evidence" value="ECO:0007669"/>
    <property type="project" value="TreeGrafter"/>
</dbReference>
<evidence type="ECO:0000256" key="4">
    <source>
        <dbReference type="ARBA" id="ARBA00022605"/>
    </source>
</evidence>
<evidence type="ECO:0000256" key="6">
    <source>
        <dbReference type="ARBA" id="ARBA00023239"/>
    </source>
</evidence>
<dbReference type="UniPathway" id="UPA00053">
    <property type="reaction ID" value="UER00090"/>
</dbReference>
<keyword evidence="6 7" id="KW-0456">Lyase</keyword>
<keyword evidence="4" id="KW-0028">Amino-acid biosynthesis</keyword>
<dbReference type="EMBL" id="VSSQ01034813">
    <property type="protein sequence ID" value="MPM86875.1"/>
    <property type="molecule type" value="Genomic_DNA"/>
</dbReference>
<dbReference type="GO" id="GO:0004107">
    <property type="term" value="F:chorismate synthase activity"/>
    <property type="evidence" value="ECO:0007669"/>
    <property type="project" value="UniProtKB-EC"/>
</dbReference>
<dbReference type="InterPro" id="IPR035904">
    <property type="entry name" value="Chorismate_synth_AroC_sf"/>
</dbReference>
<name>A0A645DCF3_9ZZZZ</name>
<dbReference type="PROSITE" id="PS00789">
    <property type="entry name" value="CHORISMATE_SYNTHASE_3"/>
    <property type="match status" value="1"/>
</dbReference>
<evidence type="ECO:0000256" key="1">
    <source>
        <dbReference type="ARBA" id="ARBA00005044"/>
    </source>
</evidence>
<organism evidence="7">
    <name type="scientific">bioreactor metagenome</name>
    <dbReference type="NCBI Taxonomy" id="1076179"/>
    <lineage>
        <taxon>unclassified sequences</taxon>
        <taxon>metagenomes</taxon>
        <taxon>ecological metagenomes</taxon>
    </lineage>
</organism>
<dbReference type="AlphaFoldDB" id="A0A645DCF3"/>
<dbReference type="GO" id="GO:0008652">
    <property type="term" value="P:amino acid biosynthetic process"/>
    <property type="evidence" value="ECO:0007669"/>
    <property type="project" value="UniProtKB-KW"/>
</dbReference>
<dbReference type="GO" id="GO:0005829">
    <property type="term" value="C:cytosol"/>
    <property type="evidence" value="ECO:0007669"/>
    <property type="project" value="TreeGrafter"/>
</dbReference>
<dbReference type="SUPFAM" id="SSF103263">
    <property type="entry name" value="Chorismate synthase, AroC"/>
    <property type="match status" value="1"/>
</dbReference>
<keyword evidence="5" id="KW-0057">Aromatic amino acid biosynthesis</keyword>
<comment type="similarity">
    <text evidence="2">Belongs to the chorismate synthase family.</text>
</comment>
<evidence type="ECO:0000313" key="7">
    <source>
        <dbReference type="EMBL" id="MPM86875.1"/>
    </source>
</evidence>
<sequence length="188" mass="20342">MDQDFLRERSALPLGVQDEKIRQEMLDKISEVAANGDSIGAILECGISGFPAGLGSPMFDGLENRISSAIFAIPAVKGIEFGLGFDFCKMTGSEANDEMYYDENGVVKTYTNHNGGILGGISNGMPIIFTTIIKPTPSIAKPQRTVNLKKEKDDILEIKGRHDSCIAVRALPVVENMTAIALVDSLYE</sequence>